<dbReference type="PANTHER" id="PTHR38588">
    <property type="entry name" value="BLL0334 PROTEIN"/>
    <property type="match status" value="1"/>
</dbReference>
<accession>A0ABV7H2D8</accession>
<comment type="caution">
    <text evidence="1">The sequence shown here is derived from an EMBL/GenBank/DDBJ whole genome shotgun (WGS) entry which is preliminary data.</text>
</comment>
<gene>
    <name evidence="1" type="ORF">ACFOEN_03565</name>
</gene>
<dbReference type="InterPro" id="IPR023393">
    <property type="entry name" value="START-like_dom_sf"/>
</dbReference>
<sequence length="189" mass="19405">MKMSSARFVPAPQQAVWDALNDPEVLKACVPGCESIERVSDTELTVQMTAKVGPVSAKFKGRITLSDVNPPTSYTLAFDGQGGVAGFGKGKAAVTLSSAIEGGTKGTQLAYDVDAQVGGKLAQIGSRLVDGAAAKMADDFFERFSARFGPAPGTEAAGADAPAPAQPGAAVPAGLWGRFTAWLKRLFGA</sequence>
<dbReference type="Gene3D" id="3.30.530.20">
    <property type="match status" value="1"/>
</dbReference>
<dbReference type="InterPro" id="IPR010419">
    <property type="entry name" value="CO_DH_gsu"/>
</dbReference>
<protein>
    <submittedName>
        <fullName evidence="1">CoxG family protein</fullName>
    </submittedName>
</protein>
<dbReference type="RefSeq" id="WP_377301156.1">
    <property type="nucleotide sequence ID" value="NZ_CP180191.1"/>
</dbReference>
<dbReference type="Pfam" id="PF06240">
    <property type="entry name" value="COXG"/>
    <property type="match status" value="1"/>
</dbReference>
<evidence type="ECO:0000313" key="2">
    <source>
        <dbReference type="Proteomes" id="UP001595556"/>
    </source>
</evidence>
<name>A0ABV7H2D8_9BURK</name>
<dbReference type="Proteomes" id="UP001595556">
    <property type="component" value="Unassembled WGS sequence"/>
</dbReference>
<evidence type="ECO:0000313" key="1">
    <source>
        <dbReference type="EMBL" id="MFC3146716.1"/>
    </source>
</evidence>
<dbReference type="SUPFAM" id="SSF55961">
    <property type="entry name" value="Bet v1-like"/>
    <property type="match status" value="1"/>
</dbReference>
<dbReference type="PANTHER" id="PTHR38588:SF1">
    <property type="entry name" value="BLL0334 PROTEIN"/>
    <property type="match status" value="1"/>
</dbReference>
<dbReference type="CDD" id="cd05018">
    <property type="entry name" value="CoxG"/>
    <property type="match status" value="1"/>
</dbReference>
<dbReference type="EMBL" id="JBHRTI010000003">
    <property type="protein sequence ID" value="MFC3146716.1"/>
    <property type="molecule type" value="Genomic_DNA"/>
</dbReference>
<organism evidence="1 2">
    <name type="scientific">Piscinibacterium candidicorallinum</name>
    <dbReference type="NCBI Taxonomy" id="1793872"/>
    <lineage>
        <taxon>Bacteria</taxon>
        <taxon>Pseudomonadati</taxon>
        <taxon>Pseudomonadota</taxon>
        <taxon>Betaproteobacteria</taxon>
        <taxon>Burkholderiales</taxon>
        <taxon>Piscinibacterium</taxon>
    </lineage>
</organism>
<proteinExistence type="predicted"/>
<keyword evidence="2" id="KW-1185">Reference proteome</keyword>
<reference evidence="2" key="1">
    <citation type="journal article" date="2019" name="Int. J. Syst. Evol. Microbiol.">
        <title>The Global Catalogue of Microorganisms (GCM) 10K type strain sequencing project: providing services to taxonomists for standard genome sequencing and annotation.</title>
        <authorList>
            <consortium name="The Broad Institute Genomics Platform"/>
            <consortium name="The Broad Institute Genome Sequencing Center for Infectious Disease"/>
            <person name="Wu L."/>
            <person name="Ma J."/>
        </authorList>
    </citation>
    <scope>NUCLEOTIDE SEQUENCE [LARGE SCALE GENOMIC DNA]</scope>
    <source>
        <strain evidence="2">KCTC 52168</strain>
    </source>
</reference>